<sequence length="516" mass="58751">MEASVSIWDFEESGAASNLGGIKHKNDLSKLEEALKEGSQPYARTGRQRLFIVQTPSQCNGRHPSATCRPCQAGHKLRQVLETSLHMPQDMLNIHQWNNTTFRFNETINCPRLPTICNPRRRFSIEYFEMWQITSQKSFDHYMKNAKNSIVQCAATGRDLQCHKWSKTSEWLLIAPRKCSFWSERHGYGWNAVILCDPPPRKVMINGLEIDVATKIFEGGYHGFIPDHVRGARIEAPPHTSLFDDINYYIREHSAVLGPVTEPESAAVFLRKIAASHYCQLLGFVSHQTASMRSSGWAVQRRTQQEIDEASQVESAWSHFKCPEYFEALSHVLDCFGIPHGHEPYEHFDVDAEGFLDASRRHTNMNNSPVHSPGHADWRTSTPDLLYLHREFRLRLADYARMTSSLAALNGMIGGRLSILEARTARTLTLVAMLFAPPACVASIFSIPTDIFGQEGGPPFWWYWAATVPLTVIVFLLTYLVHERDFVRRVWNARKPRVNGQGIEDEKAKDYGDYNA</sequence>
<dbReference type="SUPFAM" id="SSF144083">
    <property type="entry name" value="Magnesium transport protein CorA, transmembrane region"/>
    <property type="match status" value="1"/>
</dbReference>
<keyword evidence="4 5" id="KW-0472">Membrane</keyword>
<keyword evidence="7" id="KW-1185">Reference proteome</keyword>
<dbReference type="GO" id="GO:0016020">
    <property type="term" value="C:membrane"/>
    <property type="evidence" value="ECO:0007669"/>
    <property type="project" value="UniProtKB-SubCell"/>
</dbReference>
<keyword evidence="3 5" id="KW-1133">Transmembrane helix</keyword>
<evidence type="ECO:0000256" key="2">
    <source>
        <dbReference type="ARBA" id="ARBA00022692"/>
    </source>
</evidence>
<organism evidence="6 7">
    <name type="scientific">Cryphonectria parasitica (strain ATCC 38755 / EP155)</name>
    <dbReference type="NCBI Taxonomy" id="660469"/>
    <lineage>
        <taxon>Eukaryota</taxon>
        <taxon>Fungi</taxon>
        <taxon>Dikarya</taxon>
        <taxon>Ascomycota</taxon>
        <taxon>Pezizomycotina</taxon>
        <taxon>Sordariomycetes</taxon>
        <taxon>Sordariomycetidae</taxon>
        <taxon>Diaporthales</taxon>
        <taxon>Cryphonectriaceae</taxon>
        <taxon>Cryphonectria-Endothia species complex</taxon>
        <taxon>Cryphonectria</taxon>
    </lineage>
</organism>
<name>A0A9P5CL32_CRYP1</name>
<evidence type="ECO:0000256" key="3">
    <source>
        <dbReference type="ARBA" id="ARBA00022989"/>
    </source>
</evidence>
<gene>
    <name evidence="6" type="ORF">M406DRAFT_108074</name>
</gene>
<comment type="caution">
    <text evidence="6">The sequence shown here is derived from an EMBL/GenBank/DDBJ whole genome shotgun (WGS) entry which is preliminary data.</text>
</comment>
<feature type="transmembrane region" description="Helical" evidence="5">
    <location>
        <begin position="460"/>
        <end position="481"/>
    </location>
</feature>
<proteinExistence type="predicted"/>
<comment type="subcellular location">
    <subcellularLocation>
        <location evidence="1">Membrane</location>
        <topology evidence="1">Multi-pass membrane protein</topology>
    </subcellularLocation>
</comment>
<reference evidence="6" key="1">
    <citation type="journal article" date="2020" name="Phytopathology">
        <title>Genome sequence of the chestnut blight fungus Cryphonectria parasitica EP155: A fundamental resource for an archetypical invasive plant pathogen.</title>
        <authorList>
            <person name="Crouch J.A."/>
            <person name="Dawe A."/>
            <person name="Aerts A."/>
            <person name="Barry K."/>
            <person name="Churchill A.C.L."/>
            <person name="Grimwood J."/>
            <person name="Hillman B."/>
            <person name="Milgroom M.G."/>
            <person name="Pangilinan J."/>
            <person name="Smith M."/>
            <person name="Salamov A."/>
            <person name="Schmutz J."/>
            <person name="Yadav J."/>
            <person name="Grigoriev I.V."/>
            <person name="Nuss D."/>
        </authorList>
    </citation>
    <scope>NUCLEOTIDE SEQUENCE</scope>
    <source>
        <strain evidence="6">EP155</strain>
    </source>
</reference>
<dbReference type="GeneID" id="63832410"/>
<evidence type="ECO:0000256" key="5">
    <source>
        <dbReference type="SAM" id="Phobius"/>
    </source>
</evidence>
<dbReference type="OrthoDB" id="3231000at2759"/>
<dbReference type="AlphaFoldDB" id="A0A9P5CL32"/>
<accession>A0A9P5CL32</accession>
<dbReference type="RefSeq" id="XP_040773883.1">
    <property type="nucleotide sequence ID" value="XM_040915281.1"/>
</dbReference>
<feature type="transmembrane region" description="Helical" evidence="5">
    <location>
        <begin position="428"/>
        <end position="448"/>
    </location>
</feature>
<evidence type="ECO:0000313" key="6">
    <source>
        <dbReference type="EMBL" id="KAF3762904.1"/>
    </source>
</evidence>
<dbReference type="Gene3D" id="1.20.58.340">
    <property type="entry name" value="Magnesium transport protein CorA, transmembrane region"/>
    <property type="match status" value="1"/>
</dbReference>
<protein>
    <submittedName>
        <fullName evidence="6">Uncharacterized protein</fullName>
    </submittedName>
</protein>
<keyword evidence="2 5" id="KW-0812">Transmembrane</keyword>
<dbReference type="InterPro" id="IPR045863">
    <property type="entry name" value="CorA_TM1_TM2"/>
</dbReference>
<evidence type="ECO:0000256" key="1">
    <source>
        <dbReference type="ARBA" id="ARBA00004141"/>
    </source>
</evidence>
<dbReference type="Proteomes" id="UP000803844">
    <property type="component" value="Unassembled WGS sequence"/>
</dbReference>
<evidence type="ECO:0000313" key="7">
    <source>
        <dbReference type="Proteomes" id="UP000803844"/>
    </source>
</evidence>
<evidence type="ECO:0000256" key="4">
    <source>
        <dbReference type="ARBA" id="ARBA00023136"/>
    </source>
</evidence>
<dbReference type="EMBL" id="MU032350">
    <property type="protein sequence ID" value="KAF3762904.1"/>
    <property type="molecule type" value="Genomic_DNA"/>
</dbReference>